<organism evidence="6 7">
    <name type="scientific">[Enterobacter] lignolyticus</name>
    <dbReference type="NCBI Taxonomy" id="1334193"/>
    <lineage>
        <taxon>Bacteria</taxon>
        <taxon>Pseudomonadati</taxon>
        <taxon>Pseudomonadota</taxon>
        <taxon>Gammaproteobacteria</taxon>
        <taxon>Enterobacterales</taxon>
        <taxon>Enterobacteriaceae</taxon>
        <taxon>Pluralibacter</taxon>
    </lineage>
</organism>
<dbReference type="Pfam" id="PF03466">
    <property type="entry name" value="LysR_substrate"/>
    <property type="match status" value="1"/>
</dbReference>
<dbReference type="SUPFAM" id="SSF53850">
    <property type="entry name" value="Periplasmic binding protein-like II"/>
    <property type="match status" value="1"/>
</dbReference>
<comment type="similarity">
    <text evidence="1">Belongs to the LysR transcriptional regulatory family.</text>
</comment>
<feature type="domain" description="HTH lysR-type" evidence="5">
    <location>
        <begin position="29"/>
        <end position="86"/>
    </location>
</feature>
<evidence type="ECO:0000256" key="1">
    <source>
        <dbReference type="ARBA" id="ARBA00009437"/>
    </source>
</evidence>
<dbReference type="AlphaFoldDB" id="A0A806XB58"/>
<dbReference type="PANTHER" id="PTHR30118:SF10">
    <property type="entry name" value="LYSR FAMILY TRANSCRIPTIONAL REGULATOR"/>
    <property type="match status" value="1"/>
</dbReference>
<dbReference type="InterPro" id="IPR005119">
    <property type="entry name" value="LysR_subst-bd"/>
</dbReference>
<evidence type="ECO:0000256" key="3">
    <source>
        <dbReference type="ARBA" id="ARBA00023125"/>
    </source>
</evidence>
<dbReference type="KEGG" id="kle:AO703_06435"/>
<dbReference type="OrthoDB" id="6413555at2"/>
<keyword evidence="2" id="KW-0805">Transcription regulation</keyword>
<sequence>MEYKDPPENRIGSRLESDTPQIFRMLRNIDLNLLTIFEAVYVHKGIVNAAKILNLTPSAISQSIQKLRTIFPDPLFIRKGQGVTPTAYATHLHEYISQGLDSILGALDLSGGYDKQRTITIGTSPTVGALVMPAIYQSVKSRFPQVLLRNVAVTDASAQLNQFQTDLVIDTHAVGTRAHGHHLLYRDSMVLVGRQGHPALAACAPPEAMTQYEYTLLMLEGAAHAELRKRIYEIFPERQISFSSYNLVTIAALIAGSDLLGLMPFRCFSLFARCWPLQVIDFPAIADESVDVALYYNKMSLRDEMLQNVIAAICQVF</sequence>
<dbReference type="SUPFAM" id="SSF46785">
    <property type="entry name" value="Winged helix' DNA-binding domain"/>
    <property type="match status" value="1"/>
</dbReference>
<evidence type="ECO:0000313" key="6">
    <source>
        <dbReference type="EMBL" id="ALR75951.1"/>
    </source>
</evidence>
<dbReference type="GO" id="GO:0003677">
    <property type="term" value="F:DNA binding"/>
    <property type="evidence" value="ECO:0007669"/>
    <property type="project" value="UniProtKB-KW"/>
</dbReference>
<dbReference type="NCBIfam" id="NF008554">
    <property type="entry name" value="PRK11482.1"/>
    <property type="match status" value="1"/>
</dbReference>
<dbReference type="FunFam" id="1.10.10.10:FF:000181">
    <property type="entry name" value="LysR family transcriptional regulator"/>
    <property type="match status" value="1"/>
</dbReference>
<dbReference type="PANTHER" id="PTHR30118">
    <property type="entry name" value="HTH-TYPE TRANSCRIPTIONAL REGULATOR LEUO-RELATED"/>
    <property type="match status" value="1"/>
</dbReference>
<name>A0A806XB58_9ENTR</name>
<proteinExistence type="inferred from homology"/>
<evidence type="ECO:0000259" key="5">
    <source>
        <dbReference type="PROSITE" id="PS50931"/>
    </source>
</evidence>
<keyword evidence="3" id="KW-0238">DNA-binding</keyword>
<dbReference type="Gene3D" id="1.10.10.10">
    <property type="entry name" value="Winged helix-like DNA-binding domain superfamily/Winged helix DNA-binding domain"/>
    <property type="match status" value="1"/>
</dbReference>
<dbReference type="InterPro" id="IPR036390">
    <property type="entry name" value="WH_DNA-bd_sf"/>
</dbReference>
<accession>A0A806XB58</accession>
<gene>
    <name evidence="6" type="ORF">AO703_06435</name>
</gene>
<evidence type="ECO:0000313" key="7">
    <source>
        <dbReference type="Proteomes" id="UP000069162"/>
    </source>
</evidence>
<dbReference type="GO" id="GO:0003700">
    <property type="term" value="F:DNA-binding transcription factor activity"/>
    <property type="evidence" value="ECO:0007669"/>
    <property type="project" value="InterPro"/>
</dbReference>
<protein>
    <submittedName>
        <fullName evidence="6">LysR family transcriptional regulator</fullName>
    </submittedName>
</protein>
<dbReference type="Gene3D" id="3.40.190.10">
    <property type="entry name" value="Periplasmic binding protein-like II"/>
    <property type="match status" value="2"/>
</dbReference>
<dbReference type="InterPro" id="IPR000847">
    <property type="entry name" value="LysR_HTH_N"/>
</dbReference>
<keyword evidence="4" id="KW-0804">Transcription</keyword>
<evidence type="ECO:0000256" key="2">
    <source>
        <dbReference type="ARBA" id="ARBA00023015"/>
    </source>
</evidence>
<dbReference type="EMBL" id="CP012871">
    <property type="protein sequence ID" value="ALR75951.1"/>
    <property type="molecule type" value="Genomic_DNA"/>
</dbReference>
<dbReference type="RefSeq" id="WP_062740657.1">
    <property type="nucleotide sequence ID" value="NZ_CP012871.1"/>
</dbReference>
<dbReference type="Pfam" id="PF00126">
    <property type="entry name" value="HTH_1"/>
    <property type="match status" value="1"/>
</dbReference>
<reference evidence="7" key="1">
    <citation type="submission" date="2015-10" db="EMBL/GenBank/DDBJ databases">
        <title>Complete Genome Sequencing of Klebsiella sp. strain G5.</title>
        <authorList>
            <person name="Chan K.-G."/>
            <person name="Chen J.-W."/>
        </authorList>
    </citation>
    <scope>NUCLEOTIDE SEQUENCE [LARGE SCALE GENOMIC DNA]</scope>
    <source>
        <strain evidence="7">G5</strain>
    </source>
</reference>
<dbReference type="InterPro" id="IPR050389">
    <property type="entry name" value="LysR-type_TF"/>
</dbReference>
<dbReference type="PROSITE" id="PS50931">
    <property type="entry name" value="HTH_LYSR"/>
    <property type="match status" value="1"/>
</dbReference>
<dbReference type="InterPro" id="IPR036388">
    <property type="entry name" value="WH-like_DNA-bd_sf"/>
</dbReference>
<dbReference type="Proteomes" id="UP000069162">
    <property type="component" value="Chromosome"/>
</dbReference>
<evidence type="ECO:0000256" key="4">
    <source>
        <dbReference type="ARBA" id="ARBA00023163"/>
    </source>
</evidence>